<evidence type="ECO:0000259" key="11">
    <source>
        <dbReference type="Pfam" id="PF00933"/>
    </source>
</evidence>
<feature type="binding site" evidence="10">
    <location>
        <begin position="169"/>
        <end position="170"/>
    </location>
    <ligand>
        <name>substrate</name>
    </ligand>
</feature>
<dbReference type="NCBIfam" id="NF003740">
    <property type="entry name" value="PRK05337.1"/>
    <property type="match status" value="1"/>
</dbReference>
<dbReference type="EMBL" id="CP042382">
    <property type="protein sequence ID" value="QEA39831.1"/>
    <property type="molecule type" value="Genomic_DNA"/>
</dbReference>
<dbReference type="RefSeq" id="WP_147184879.1">
    <property type="nucleotide sequence ID" value="NZ_CP042382.1"/>
</dbReference>
<organism evidence="12 13">
    <name type="scientific">Pistricoccus aurantiacus</name>
    <dbReference type="NCBI Taxonomy" id="1883414"/>
    <lineage>
        <taxon>Bacteria</taxon>
        <taxon>Pseudomonadati</taxon>
        <taxon>Pseudomonadota</taxon>
        <taxon>Gammaproteobacteria</taxon>
        <taxon>Oceanospirillales</taxon>
        <taxon>Halomonadaceae</taxon>
        <taxon>Pistricoccus</taxon>
    </lineage>
</organism>
<keyword evidence="9 10" id="KW-0961">Cell wall biogenesis/degradation</keyword>
<dbReference type="Proteomes" id="UP000321272">
    <property type="component" value="Chromosome"/>
</dbReference>
<keyword evidence="4 10" id="KW-0378">Hydrolase</keyword>
<evidence type="ECO:0000256" key="5">
    <source>
        <dbReference type="ARBA" id="ARBA00022960"/>
    </source>
</evidence>
<evidence type="ECO:0000256" key="7">
    <source>
        <dbReference type="ARBA" id="ARBA00023295"/>
    </source>
</evidence>
<feature type="binding site" evidence="10">
    <location>
        <position position="73"/>
    </location>
    <ligand>
        <name>substrate</name>
    </ligand>
</feature>
<keyword evidence="7 10" id="KW-0326">Glycosidase</keyword>
<dbReference type="PANTHER" id="PTHR30480:SF13">
    <property type="entry name" value="BETA-HEXOSAMINIDASE"/>
    <property type="match status" value="1"/>
</dbReference>
<feature type="active site" description="Nucleophile" evidence="10">
    <location>
        <position position="251"/>
    </location>
</feature>
<dbReference type="Pfam" id="PF00933">
    <property type="entry name" value="Glyco_hydro_3"/>
    <property type="match status" value="1"/>
</dbReference>
<dbReference type="KEGG" id="paur:FGL86_12615"/>
<keyword evidence="6 10" id="KW-0573">Peptidoglycan synthesis</keyword>
<dbReference type="GO" id="GO:0051301">
    <property type="term" value="P:cell division"/>
    <property type="evidence" value="ECO:0007669"/>
    <property type="project" value="UniProtKB-KW"/>
</dbReference>
<evidence type="ECO:0000313" key="13">
    <source>
        <dbReference type="Proteomes" id="UP000321272"/>
    </source>
</evidence>
<dbReference type="InterPro" id="IPR017853">
    <property type="entry name" value="GH"/>
</dbReference>
<reference evidence="12 13" key="1">
    <citation type="submission" date="2019-06" db="EMBL/GenBank/DDBJ databases">
        <title>Genome analyses of bacteria isolated from kimchi.</title>
        <authorList>
            <person name="Lee S."/>
            <person name="Ahn S."/>
            <person name="Roh S."/>
        </authorList>
    </citation>
    <scope>NUCLEOTIDE SEQUENCE [LARGE SCALE GENOMIC DNA]</scope>
    <source>
        <strain evidence="12 13">CBA4606</strain>
    </source>
</reference>
<dbReference type="GO" id="GO:0004563">
    <property type="term" value="F:beta-N-acetylhexosaminidase activity"/>
    <property type="evidence" value="ECO:0007669"/>
    <property type="project" value="UniProtKB-UniRule"/>
</dbReference>
<feature type="domain" description="Glycoside hydrolase family 3 N-terminal" evidence="11">
    <location>
        <begin position="17"/>
        <end position="292"/>
    </location>
</feature>
<comment type="function">
    <text evidence="10">Plays a role in peptidoglycan recycling by cleaving the terminal beta-1,4-linked N-acetylglucosamine (GlcNAc) from peptide-linked peptidoglycan fragments, giving rise to free GlcNAc, anhydro-N-acetylmuramic acid and anhydro-N-acetylmuramic acid-linked peptides.</text>
</comment>
<dbReference type="PROSITE" id="PS00775">
    <property type="entry name" value="GLYCOSYL_HYDROL_F3"/>
    <property type="match status" value="1"/>
</dbReference>
<evidence type="ECO:0000256" key="2">
    <source>
        <dbReference type="ARBA" id="ARBA00022490"/>
    </source>
</evidence>
<keyword evidence="2 10" id="KW-0963">Cytoplasm</keyword>
<dbReference type="AlphaFoldDB" id="A0A5B8SU56"/>
<dbReference type="UniPathway" id="UPA00544"/>
<feature type="binding site" evidence="10">
    <location>
        <position position="65"/>
    </location>
    <ligand>
        <name>substrate</name>
    </ligand>
</feature>
<dbReference type="InterPro" id="IPR036962">
    <property type="entry name" value="Glyco_hydro_3_N_sf"/>
</dbReference>
<dbReference type="OrthoDB" id="9786661at2"/>
<proteinExistence type="inferred from homology"/>
<dbReference type="GO" id="GO:0008360">
    <property type="term" value="P:regulation of cell shape"/>
    <property type="evidence" value="ECO:0007669"/>
    <property type="project" value="UniProtKB-KW"/>
</dbReference>
<comment type="subcellular location">
    <subcellularLocation>
        <location evidence="10">Cytoplasm</location>
    </subcellularLocation>
</comment>
<evidence type="ECO:0000256" key="6">
    <source>
        <dbReference type="ARBA" id="ARBA00022984"/>
    </source>
</evidence>
<comment type="catalytic activity">
    <reaction evidence="1 10">
        <text>Hydrolysis of terminal non-reducing N-acetyl-D-hexosamine residues in N-acetyl-beta-D-hexosaminides.</text>
        <dbReference type="EC" id="3.2.1.52"/>
    </reaction>
</comment>
<dbReference type="InterPro" id="IPR019800">
    <property type="entry name" value="Glyco_hydro_3_AS"/>
</dbReference>
<dbReference type="InterPro" id="IPR022956">
    <property type="entry name" value="Beta_hexosaminidase_bac"/>
</dbReference>
<dbReference type="HAMAP" id="MF_00364">
    <property type="entry name" value="NagZ"/>
    <property type="match status" value="1"/>
</dbReference>
<dbReference type="GO" id="GO:0009254">
    <property type="term" value="P:peptidoglycan turnover"/>
    <property type="evidence" value="ECO:0007669"/>
    <property type="project" value="UniProtKB-UniRule"/>
</dbReference>
<dbReference type="Gene3D" id="3.20.20.300">
    <property type="entry name" value="Glycoside hydrolase, family 3, N-terminal domain"/>
    <property type="match status" value="1"/>
</dbReference>
<dbReference type="GO" id="GO:0009252">
    <property type="term" value="P:peptidoglycan biosynthetic process"/>
    <property type="evidence" value="ECO:0007669"/>
    <property type="project" value="UniProtKB-KW"/>
</dbReference>
<keyword evidence="3 10" id="KW-0132">Cell division</keyword>
<feature type="binding site" evidence="10">
    <location>
        <position position="139"/>
    </location>
    <ligand>
        <name>substrate</name>
    </ligand>
</feature>
<evidence type="ECO:0000256" key="4">
    <source>
        <dbReference type="ARBA" id="ARBA00022801"/>
    </source>
</evidence>
<comment type="similarity">
    <text evidence="10">Belongs to the glycosyl hydrolase 3 family. NagZ subfamily.</text>
</comment>
<dbReference type="EC" id="3.2.1.52" evidence="10"/>
<keyword evidence="8 10" id="KW-0131">Cell cycle</keyword>
<feature type="active site" description="Proton donor/acceptor" evidence="10">
    <location>
        <position position="182"/>
    </location>
</feature>
<comment type="pathway">
    <text evidence="10">Cell wall biogenesis; peptidoglycan recycling.</text>
</comment>
<evidence type="ECO:0000256" key="10">
    <source>
        <dbReference type="HAMAP-Rule" id="MF_00364"/>
    </source>
</evidence>
<keyword evidence="13" id="KW-1185">Reference proteome</keyword>
<dbReference type="InterPro" id="IPR050226">
    <property type="entry name" value="NagZ_Beta-hexosaminidase"/>
</dbReference>
<name>A0A5B8SU56_9GAMM</name>
<sequence length="347" mass="37609">MTQPLGPLMLDLEGPELQKQEVELLERPEVGGVILFARNIKDANQVRELSVELRKIRPDILLAIDQEGGRVQRLKIGVTRLPSMARLAAGYEEDSKRVTQCCQDAGWLLGMEMAACGLDFSFAPVLDVNSGSSTVIGDRSFSSDPQIVATLGGAFIAGLKEAGMASVGKHFPGHGGVAADSHVELPVDPRPFAELRAQDMVPFEQLASRLDGIMPAHVVYPDFDKKPAGFSRSWLGLLREELGFKGTIFSDDLSMAGAGVAGDPASRVRKALEAGCDMVLVCNDRAAAFDALNVCRSVSGKRQAKLRYGRARPDLDALAALSRWRRVHAKLEALAEAEIPRRLDDEH</sequence>
<gene>
    <name evidence="10 12" type="primary">nagZ</name>
    <name evidence="12" type="ORF">FGL86_12615</name>
</gene>
<dbReference type="SUPFAM" id="SSF51445">
    <property type="entry name" value="(Trans)glycosidases"/>
    <property type="match status" value="1"/>
</dbReference>
<feature type="site" description="Important for catalytic activity" evidence="10">
    <location>
        <position position="180"/>
    </location>
</feature>
<dbReference type="GO" id="GO:0005975">
    <property type="term" value="P:carbohydrate metabolic process"/>
    <property type="evidence" value="ECO:0007669"/>
    <property type="project" value="InterPro"/>
</dbReference>
<dbReference type="InterPro" id="IPR001764">
    <property type="entry name" value="Glyco_hydro_3_N"/>
</dbReference>
<evidence type="ECO:0000313" key="12">
    <source>
        <dbReference type="EMBL" id="QEA39831.1"/>
    </source>
</evidence>
<evidence type="ECO:0000256" key="3">
    <source>
        <dbReference type="ARBA" id="ARBA00022618"/>
    </source>
</evidence>
<dbReference type="GO" id="GO:0005737">
    <property type="term" value="C:cytoplasm"/>
    <property type="evidence" value="ECO:0007669"/>
    <property type="project" value="UniProtKB-SubCell"/>
</dbReference>
<keyword evidence="5 10" id="KW-0133">Cell shape</keyword>
<evidence type="ECO:0000256" key="8">
    <source>
        <dbReference type="ARBA" id="ARBA00023306"/>
    </source>
</evidence>
<protein>
    <recommendedName>
        <fullName evidence="10">Beta-hexosaminidase</fullName>
        <ecNumber evidence="10">3.2.1.52</ecNumber>
    </recommendedName>
    <alternativeName>
        <fullName evidence="10">Beta-N-acetylhexosaminidase</fullName>
    </alternativeName>
    <alternativeName>
        <fullName evidence="10">N-acetyl-beta-glucosaminidase</fullName>
    </alternativeName>
</protein>
<accession>A0A5B8SU56</accession>
<evidence type="ECO:0000256" key="1">
    <source>
        <dbReference type="ARBA" id="ARBA00001231"/>
    </source>
</evidence>
<dbReference type="PANTHER" id="PTHR30480">
    <property type="entry name" value="BETA-HEXOSAMINIDASE-RELATED"/>
    <property type="match status" value="1"/>
</dbReference>
<dbReference type="GO" id="GO:0071555">
    <property type="term" value="P:cell wall organization"/>
    <property type="evidence" value="ECO:0007669"/>
    <property type="project" value="UniProtKB-KW"/>
</dbReference>
<evidence type="ECO:0000256" key="9">
    <source>
        <dbReference type="ARBA" id="ARBA00023316"/>
    </source>
</evidence>